<proteinExistence type="predicted"/>
<evidence type="ECO:0000313" key="2">
    <source>
        <dbReference type="Proteomes" id="UP001328107"/>
    </source>
</evidence>
<dbReference type="AlphaFoldDB" id="A0AAN5CYZ5"/>
<accession>A0AAN5CYZ5</accession>
<evidence type="ECO:0000313" key="1">
    <source>
        <dbReference type="EMBL" id="GMR53336.1"/>
    </source>
</evidence>
<feature type="non-terminal residue" evidence="1">
    <location>
        <position position="1"/>
    </location>
</feature>
<gene>
    <name evidence="1" type="ORF">PMAYCL1PPCAC_23531</name>
</gene>
<sequence>FRMSSPAAERTCRYPLRERSKRIKMGFEVPVWAGKTSVNTCIVDSFLAMLLCTQWKDPSFSSQVKGRSKFTKACLYFLDGDESELEERKENFIRKLFKPNKQGEFDLEGDEANVILDKAKEDCAISLTTHCFSCGREHTSIKDYYYAG</sequence>
<comment type="caution">
    <text evidence="1">The sequence shown here is derived from an EMBL/GenBank/DDBJ whole genome shotgun (WGS) entry which is preliminary data.</text>
</comment>
<organism evidence="1 2">
    <name type="scientific">Pristionchus mayeri</name>
    <dbReference type="NCBI Taxonomy" id="1317129"/>
    <lineage>
        <taxon>Eukaryota</taxon>
        <taxon>Metazoa</taxon>
        <taxon>Ecdysozoa</taxon>
        <taxon>Nematoda</taxon>
        <taxon>Chromadorea</taxon>
        <taxon>Rhabditida</taxon>
        <taxon>Rhabditina</taxon>
        <taxon>Diplogasteromorpha</taxon>
        <taxon>Diplogasteroidea</taxon>
        <taxon>Neodiplogasteridae</taxon>
        <taxon>Pristionchus</taxon>
    </lineage>
</organism>
<protein>
    <submittedName>
        <fullName evidence="1">Uncharacterized protein</fullName>
    </submittedName>
</protein>
<keyword evidence="2" id="KW-1185">Reference proteome</keyword>
<dbReference type="EMBL" id="BTRK01000005">
    <property type="protein sequence ID" value="GMR53336.1"/>
    <property type="molecule type" value="Genomic_DNA"/>
</dbReference>
<dbReference type="Proteomes" id="UP001328107">
    <property type="component" value="Unassembled WGS sequence"/>
</dbReference>
<name>A0AAN5CYZ5_9BILA</name>
<reference evidence="2" key="1">
    <citation type="submission" date="2022-10" db="EMBL/GenBank/DDBJ databases">
        <title>Genome assembly of Pristionchus species.</title>
        <authorList>
            <person name="Yoshida K."/>
            <person name="Sommer R.J."/>
        </authorList>
    </citation>
    <scope>NUCLEOTIDE SEQUENCE [LARGE SCALE GENOMIC DNA]</scope>
    <source>
        <strain evidence="2">RS5460</strain>
    </source>
</reference>
<feature type="non-terminal residue" evidence="1">
    <location>
        <position position="148"/>
    </location>
</feature>